<dbReference type="EMBL" id="OX451736">
    <property type="protein sequence ID" value="CAI8588628.1"/>
    <property type="molecule type" value="Genomic_DNA"/>
</dbReference>
<accession>A0AAV0YUZ9</accession>
<dbReference type="AlphaFoldDB" id="A0AAV0YUZ9"/>
<keyword evidence="3" id="KW-1185">Reference proteome</keyword>
<dbReference type="Gene3D" id="3.80.10.10">
    <property type="entry name" value="Ribonuclease Inhibitor"/>
    <property type="match status" value="1"/>
</dbReference>
<dbReference type="PANTHER" id="PTHR16134:SF36">
    <property type="entry name" value="TRANSPORT INHIBITOR RESPONSE 1-LIKE PROTEIN"/>
    <property type="match status" value="1"/>
</dbReference>
<protein>
    <submittedName>
        <fullName evidence="2">Uncharacterized protein</fullName>
    </submittedName>
</protein>
<keyword evidence="1" id="KW-0472">Membrane</keyword>
<keyword evidence="1" id="KW-0812">Transmembrane</keyword>
<dbReference type="GO" id="GO:0019005">
    <property type="term" value="C:SCF ubiquitin ligase complex"/>
    <property type="evidence" value="ECO:0007669"/>
    <property type="project" value="TreeGrafter"/>
</dbReference>
<evidence type="ECO:0000313" key="3">
    <source>
        <dbReference type="Proteomes" id="UP001157006"/>
    </source>
</evidence>
<dbReference type="InterPro" id="IPR032675">
    <property type="entry name" value="LRR_dom_sf"/>
</dbReference>
<gene>
    <name evidence="2" type="ORF">VFH_I356200</name>
</gene>
<dbReference type="Proteomes" id="UP001157006">
    <property type="component" value="Chromosome 1L"/>
</dbReference>
<evidence type="ECO:0000313" key="2">
    <source>
        <dbReference type="EMBL" id="CAI8588628.1"/>
    </source>
</evidence>
<dbReference type="PANTHER" id="PTHR16134">
    <property type="entry name" value="F-BOX/TPR REPEAT PROTEIN POF3"/>
    <property type="match status" value="1"/>
</dbReference>
<evidence type="ECO:0000256" key="1">
    <source>
        <dbReference type="SAM" id="Phobius"/>
    </source>
</evidence>
<proteinExistence type="predicted"/>
<name>A0AAV0YUZ9_VICFA</name>
<dbReference type="GO" id="GO:0031146">
    <property type="term" value="P:SCF-dependent proteasomal ubiquitin-dependent protein catabolic process"/>
    <property type="evidence" value="ECO:0007669"/>
    <property type="project" value="TreeGrafter"/>
</dbReference>
<sequence>MIEALEVAGVSGVVLGINYQPEISYHRHSSLLHLLLLLLAFAAAVYALNALAPQVSALKAFLKVAATCNDLHELQASTVDARDETGGHVSQVDFEAISQGCRKLESILFFCQTMTNTTVVAMSKNCPNLVVFFLCIIGVHHHDAVTQEPVDEGFGAIVMNCKKLTLAVSGMLTDHVQIHWKIW</sequence>
<organism evidence="2 3">
    <name type="scientific">Vicia faba</name>
    <name type="common">Broad bean</name>
    <name type="synonym">Faba vulgaris</name>
    <dbReference type="NCBI Taxonomy" id="3906"/>
    <lineage>
        <taxon>Eukaryota</taxon>
        <taxon>Viridiplantae</taxon>
        <taxon>Streptophyta</taxon>
        <taxon>Embryophyta</taxon>
        <taxon>Tracheophyta</taxon>
        <taxon>Spermatophyta</taxon>
        <taxon>Magnoliopsida</taxon>
        <taxon>eudicotyledons</taxon>
        <taxon>Gunneridae</taxon>
        <taxon>Pentapetalae</taxon>
        <taxon>rosids</taxon>
        <taxon>fabids</taxon>
        <taxon>Fabales</taxon>
        <taxon>Fabaceae</taxon>
        <taxon>Papilionoideae</taxon>
        <taxon>50 kb inversion clade</taxon>
        <taxon>NPAAA clade</taxon>
        <taxon>Hologalegina</taxon>
        <taxon>IRL clade</taxon>
        <taxon>Fabeae</taxon>
        <taxon>Vicia</taxon>
    </lineage>
</organism>
<reference evidence="2 3" key="1">
    <citation type="submission" date="2023-01" db="EMBL/GenBank/DDBJ databases">
        <authorList>
            <person name="Kreplak J."/>
        </authorList>
    </citation>
    <scope>NUCLEOTIDE SEQUENCE [LARGE SCALE GENOMIC DNA]</scope>
</reference>
<keyword evidence="1" id="KW-1133">Transmembrane helix</keyword>
<feature type="transmembrane region" description="Helical" evidence="1">
    <location>
        <begin position="31"/>
        <end position="52"/>
    </location>
</feature>